<name>A0ABP8Y1H9_9ACTN</name>
<evidence type="ECO:0000313" key="1">
    <source>
        <dbReference type="EMBL" id="GAA4717579.1"/>
    </source>
</evidence>
<dbReference type="Gene3D" id="3.30.530.20">
    <property type="match status" value="1"/>
</dbReference>
<gene>
    <name evidence="1" type="ORF">GCM10023349_41850</name>
</gene>
<dbReference type="Proteomes" id="UP001499974">
    <property type="component" value="Unassembled WGS sequence"/>
</dbReference>
<protein>
    <submittedName>
        <fullName evidence="1">SRPBCC family protein</fullName>
    </submittedName>
</protein>
<dbReference type="SUPFAM" id="SSF55961">
    <property type="entry name" value="Bet v1-like"/>
    <property type="match status" value="1"/>
</dbReference>
<dbReference type="EMBL" id="BAABKM010000004">
    <property type="protein sequence ID" value="GAA4717579.1"/>
    <property type="molecule type" value="Genomic_DNA"/>
</dbReference>
<dbReference type="InterPro" id="IPR019587">
    <property type="entry name" value="Polyketide_cyclase/dehydratase"/>
</dbReference>
<dbReference type="Pfam" id="PF10604">
    <property type="entry name" value="Polyketide_cyc2"/>
    <property type="match status" value="1"/>
</dbReference>
<organism evidence="1 2">
    <name type="scientific">Nocardioides conyzicola</name>
    <dbReference type="NCBI Taxonomy" id="1651781"/>
    <lineage>
        <taxon>Bacteria</taxon>
        <taxon>Bacillati</taxon>
        <taxon>Actinomycetota</taxon>
        <taxon>Actinomycetes</taxon>
        <taxon>Propionibacteriales</taxon>
        <taxon>Nocardioidaceae</taxon>
        <taxon>Nocardioides</taxon>
    </lineage>
</organism>
<proteinExistence type="predicted"/>
<reference evidence="2" key="1">
    <citation type="journal article" date="2019" name="Int. J. Syst. Evol. Microbiol.">
        <title>The Global Catalogue of Microorganisms (GCM) 10K type strain sequencing project: providing services to taxonomists for standard genome sequencing and annotation.</title>
        <authorList>
            <consortium name="The Broad Institute Genomics Platform"/>
            <consortium name="The Broad Institute Genome Sequencing Center for Infectious Disease"/>
            <person name="Wu L."/>
            <person name="Ma J."/>
        </authorList>
    </citation>
    <scope>NUCLEOTIDE SEQUENCE [LARGE SCALE GENOMIC DNA]</scope>
    <source>
        <strain evidence="2">JCM 18531</strain>
    </source>
</reference>
<evidence type="ECO:0000313" key="2">
    <source>
        <dbReference type="Proteomes" id="UP001499974"/>
    </source>
</evidence>
<dbReference type="CDD" id="cd07821">
    <property type="entry name" value="PYR_PYL_RCAR_like"/>
    <property type="match status" value="1"/>
</dbReference>
<dbReference type="RefSeq" id="WP_345523608.1">
    <property type="nucleotide sequence ID" value="NZ_BAABKM010000004.1"/>
</dbReference>
<accession>A0ABP8Y1H9</accession>
<dbReference type="InterPro" id="IPR023393">
    <property type="entry name" value="START-like_dom_sf"/>
</dbReference>
<comment type="caution">
    <text evidence="1">The sequence shown here is derived from an EMBL/GenBank/DDBJ whole genome shotgun (WGS) entry which is preliminary data.</text>
</comment>
<keyword evidence="2" id="KW-1185">Reference proteome</keyword>
<sequence length="144" mass="15073">MTSTASNVEVAAPVEVVWDLLADFAAISSWAGPVSQSSLLTETAPGPGAVRRVQVGRTALRETVVRWEPARALAYDITGLPAVVTAARNTWTLEPGGPGTLVTLSCDLETRGGPLVARIVARQVGKANAQLVQSLVAHLRSTHP</sequence>